<dbReference type="Pfam" id="PF07055">
    <property type="entry name" value="Eno-Rase_FAD_bd"/>
    <property type="match status" value="1"/>
</dbReference>
<keyword evidence="7 9" id="KW-0275">Fatty acid biosynthesis</keyword>
<dbReference type="NCBIfam" id="NF043048">
    <property type="entry name" value="EnoyACPredFabV"/>
    <property type="match status" value="1"/>
</dbReference>
<evidence type="ECO:0000256" key="7">
    <source>
        <dbReference type="ARBA" id="ARBA00023160"/>
    </source>
</evidence>
<keyword evidence="2 9" id="KW-0444">Lipid biosynthesis</keyword>
<evidence type="ECO:0000259" key="11">
    <source>
        <dbReference type="Pfam" id="PF12241"/>
    </source>
</evidence>
<dbReference type="EMBL" id="JAATNW010000009">
    <property type="protein sequence ID" value="NMH61410.1"/>
    <property type="molecule type" value="Genomic_DNA"/>
</dbReference>
<evidence type="ECO:0000256" key="8">
    <source>
        <dbReference type="ARBA" id="ARBA00048302"/>
    </source>
</evidence>
<proteinExistence type="inferred from homology"/>
<dbReference type="Proteomes" id="UP000709336">
    <property type="component" value="Unassembled WGS sequence"/>
</dbReference>
<feature type="binding site" evidence="9">
    <location>
        <begin position="139"/>
        <end position="140"/>
    </location>
    <ligand>
        <name>NAD(+)</name>
        <dbReference type="ChEBI" id="CHEBI:57540"/>
    </ligand>
</feature>
<comment type="subunit">
    <text evidence="1 9">Monomer.</text>
</comment>
<comment type="function">
    <text evidence="9">Involved in the final reduction of the elongation cycle of fatty acid synthesis (FAS II). Catalyzes the reduction of a carbon-carbon double bond in an enoyl moiety that is covalently linked to an acyl carrier protein (ACP).</text>
</comment>
<organism evidence="13 14">
    <name type="scientific">Alteromonas ponticola</name>
    <dbReference type="NCBI Taxonomy" id="2720613"/>
    <lineage>
        <taxon>Bacteria</taxon>
        <taxon>Pseudomonadati</taxon>
        <taxon>Pseudomonadota</taxon>
        <taxon>Gammaproteobacteria</taxon>
        <taxon>Alteromonadales</taxon>
        <taxon>Alteromonadaceae</taxon>
        <taxon>Alteromonas/Salinimonas group</taxon>
        <taxon>Alteromonas</taxon>
    </lineage>
</organism>
<feature type="binding site" evidence="9">
    <location>
        <begin position="273"/>
        <end position="275"/>
    </location>
    <ligand>
        <name>NAD(+)</name>
        <dbReference type="ChEBI" id="CHEBI:57540"/>
    </ligand>
</feature>
<accession>A0ABX1R4N0</accession>
<comment type="caution">
    <text evidence="13">The sequence shown here is derived from an EMBL/GenBank/DDBJ whole genome shotgun (WGS) entry which is preliminary data.</text>
</comment>
<feature type="binding site" evidence="9">
    <location>
        <begin position="48"/>
        <end position="53"/>
    </location>
    <ligand>
        <name>NAD(+)</name>
        <dbReference type="ChEBI" id="CHEBI:57540"/>
    </ligand>
</feature>
<feature type="active site" description="Proton donor" evidence="9">
    <location>
        <position position="235"/>
    </location>
</feature>
<dbReference type="EC" id="1.3.1.9" evidence="9"/>
<dbReference type="PANTHER" id="PTHR37480:SF1">
    <property type="entry name" value="ENOYL-[ACYL-CARRIER-PROTEIN] REDUCTASE [NADH]"/>
    <property type="match status" value="1"/>
</dbReference>
<feature type="binding site" evidence="9">
    <location>
        <position position="225"/>
    </location>
    <ligand>
        <name>substrate</name>
    </ligand>
</feature>
<evidence type="ECO:0000259" key="12">
    <source>
        <dbReference type="Pfam" id="PF12242"/>
    </source>
</evidence>
<keyword evidence="4 9" id="KW-0560">Oxidoreductase</keyword>
<evidence type="ECO:0000313" key="14">
    <source>
        <dbReference type="Proteomes" id="UP000709336"/>
    </source>
</evidence>
<evidence type="ECO:0000256" key="5">
    <source>
        <dbReference type="ARBA" id="ARBA00023027"/>
    </source>
</evidence>
<evidence type="ECO:0000256" key="6">
    <source>
        <dbReference type="ARBA" id="ARBA00023098"/>
    </source>
</evidence>
<dbReference type="Pfam" id="PF12242">
    <property type="entry name" value="Eno-Rase_NADH_b"/>
    <property type="match status" value="1"/>
</dbReference>
<evidence type="ECO:0000256" key="3">
    <source>
        <dbReference type="ARBA" id="ARBA00022832"/>
    </source>
</evidence>
<dbReference type="NCBIfam" id="NF010177">
    <property type="entry name" value="PRK13656.1"/>
    <property type="match status" value="1"/>
</dbReference>
<dbReference type="InterPro" id="IPR010758">
    <property type="entry name" value="Trans-2-enoyl-CoA_reductase"/>
</dbReference>
<keyword evidence="6 9" id="KW-0443">Lipid metabolism</keyword>
<feature type="domain" description="Trans-2-enoyl-CoA reductase-like NAD(P)H binding" evidence="12">
    <location>
        <begin position="2"/>
        <end position="80"/>
    </location>
</feature>
<protein>
    <recommendedName>
        <fullName evidence="9">Enoyl-[acyl-carrier-protein] reductase [NADH]</fullName>
        <shortName evidence="9">ENR</shortName>
        <ecNumber evidence="9">1.3.1.9</ecNumber>
    </recommendedName>
</protein>
<evidence type="ECO:0000256" key="9">
    <source>
        <dbReference type="HAMAP-Rule" id="MF_01838"/>
    </source>
</evidence>
<keyword evidence="5 9" id="KW-0520">NAD</keyword>
<dbReference type="InterPro" id="IPR024910">
    <property type="entry name" value="Enoyl-CoA_Rdtase_cat_dom"/>
</dbReference>
<dbReference type="PANTHER" id="PTHR37480">
    <property type="entry name" value="ENOYL-[ACYL-CARRIER-PROTEIN] REDUCTASE [NADH]"/>
    <property type="match status" value="1"/>
</dbReference>
<feature type="site" description="Plays an important role in discriminating NADH against NADPH" evidence="9">
    <location>
        <position position="75"/>
    </location>
</feature>
<sequence>MVIKPKVRGFICTNAHPVGCATAVKEQIEYVKQQKMDAEGPKNVLVIGCSTGYGLASRITSAFGYGAKTLGVCFEKEPSERKTGTAGWYNTAAFHQEAREAELYADTLNGDAFSDEMKSQVIEKIKADLGKIDLVIYSLASPRRTDPDSGITYKSTLKPVGQAYTTKTYDTDKDKVHDVSLEPANDEEIAHTIKVMGGEDWERWINALVKADVLADGAKTTAYTYIGKELTWPIYGQATIGKAKEDLDRAAAAINGEHSNLSVDAHVSSLKALVTQASSAIPVMPLYISLIYKVMKEEGTHEGCIEQIHGLFNTCLYGDNPTLDEQNRYRMDGKETNDATQAKIKALWDQTTQENFHQLSDYKGYNHEFLKLFGFDIDGVDYDQDVDPMVHW</sequence>
<comment type="catalytic activity">
    <reaction evidence="8">
        <text>a 2,3-saturated acyl-CoA + NAD(+) = a (2E)-enoyl-CoA + NADH + H(+)</text>
        <dbReference type="Rhea" id="RHEA:18177"/>
        <dbReference type="ChEBI" id="CHEBI:15378"/>
        <dbReference type="ChEBI" id="CHEBI:57540"/>
        <dbReference type="ChEBI" id="CHEBI:57945"/>
        <dbReference type="ChEBI" id="CHEBI:58856"/>
        <dbReference type="ChEBI" id="CHEBI:65111"/>
        <dbReference type="EC" id="1.3.1.44"/>
    </reaction>
</comment>
<dbReference type="InterPro" id="IPR024906">
    <property type="entry name" value="Eno_Rdtase_FAD-bd_dom"/>
</dbReference>
<evidence type="ECO:0000313" key="13">
    <source>
        <dbReference type="EMBL" id="NMH61410.1"/>
    </source>
</evidence>
<feature type="domain" description="Trans-2-enoyl-CoA reductase catalytic" evidence="11">
    <location>
        <begin position="82"/>
        <end position="317"/>
    </location>
</feature>
<evidence type="ECO:0000259" key="10">
    <source>
        <dbReference type="Pfam" id="PF07055"/>
    </source>
</evidence>
<reference evidence="13 14" key="1">
    <citation type="submission" date="2020-03" db="EMBL/GenBank/DDBJ databases">
        <title>Alteromonas ponticola sp. nov., isolated from seawater.</title>
        <authorList>
            <person name="Yoon J.-H."/>
            <person name="Kim Y.-O."/>
        </authorList>
    </citation>
    <scope>NUCLEOTIDE SEQUENCE [LARGE SCALE GENOMIC DNA]</scope>
    <source>
        <strain evidence="13 14">MYP5</strain>
    </source>
</reference>
<feature type="binding site" evidence="9">
    <location>
        <begin position="74"/>
        <end position="75"/>
    </location>
    <ligand>
        <name>NAD(+)</name>
        <dbReference type="ChEBI" id="CHEBI:57540"/>
    </ligand>
</feature>
<feature type="domain" description="Enoyl reductase FAD binding" evidence="10">
    <location>
        <begin position="323"/>
        <end position="386"/>
    </location>
</feature>
<evidence type="ECO:0000256" key="1">
    <source>
        <dbReference type="ARBA" id="ARBA00011245"/>
    </source>
</evidence>
<dbReference type="Gene3D" id="3.40.50.720">
    <property type="entry name" value="NAD(P)-binding Rossmann-like Domain"/>
    <property type="match status" value="1"/>
</dbReference>
<dbReference type="RefSeq" id="WP_169211974.1">
    <property type="nucleotide sequence ID" value="NZ_JAATNW010000009.1"/>
</dbReference>
<evidence type="ECO:0000256" key="4">
    <source>
        <dbReference type="ARBA" id="ARBA00023002"/>
    </source>
</evidence>
<dbReference type="HAMAP" id="MF_01838">
    <property type="entry name" value="FabV_reductase"/>
    <property type="match status" value="1"/>
</dbReference>
<keyword evidence="14" id="KW-1185">Reference proteome</keyword>
<keyword evidence="3 9" id="KW-0276">Fatty acid metabolism</keyword>
<comment type="similarity">
    <text evidence="9">Belongs to the TER reductase family.</text>
</comment>
<dbReference type="Pfam" id="PF12241">
    <property type="entry name" value="Enoyl_reductase"/>
    <property type="match status" value="1"/>
</dbReference>
<name>A0ABX1R4N0_9ALTE</name>
<feature type="binding site" evidence="9">
    <location>
        <position position="244"/>
    </location>
    <ligand>
        <name>NAD(+)</name>
        <dbReference type="ChEBI" id="CHEBI:57540"/>
    </ligand>
</feature>
<comment type="catalytic activity">
    <reaction evidence="9">
        <text>a 2,3-saturated acyl-[ACP] + NAD(+) = a (2E)-enoyl-[ACP] + NADH + H(+)</text>
        <dbReference type="Rhea" id="RHEA:10240"/>
        <dbReference type="Rhea" id="RHEA-COMP:9925"/>
        <dbReference type="Rhea" id="RHEA-COMP:9926"/>
        <dbReference type="ChEBI" id="CHEBI:15378"/>
        <dbReference type="ChEBI" id="CHEBI:57540"/>
        <dbReference type="ChEBI" id="CHEBI:57945"/>
        <dbReference type="ChEBI" id="CHEBI:78784"/>
        <dbReference type="ChEBI" id="CHEBI:78785"/>
        <dbReference type="EC" id="1.3.1.9"/>
    </reaction>
</comment>
<feature type="binding site" evidence="9">
    <location>
        <begin position="111"/>
        <end position="112"/>
    </location>
    <ligand>
        <name>NAD(+)</name>
        <dbReference type="ChEBI" id="CHEBI:57540"/>
    </ligand>
</feature>
<dbReference type="InterPro" id="IPR050048">
    <property type="entry name" value="FabV-like_NADH_b"/>
</dbReference>
<comment type="pathway">
    <text evidence="9">Lipid metabolism; fatty acid biosynthesis.</text>
</comment>
<evidence type="ECO:0000256" key="2">
    <source>
        <dbReference type="ARBA" id="ARBA00022516"/>
    </source>
</evidence>
<gene>
    <name evidence="9" type="primary">fabV</name>
    <name evidence="13" type="ORF">HCJ96_15380</name>
</gene>